<evidence type="ECO:0000313" key="2">
    <source>
        <dbReference type="EMBL" id="PRY92469.1"/>
    </source>
</evidence>
<gene>
    <name evidence="2" type="ORF">CLV74_102384</name>
</gene>
<keyword evidence="3" id="KW-1185">Reference proteome</keyword>
<name>A0A2T0X0J0_9RHOB</name>
<evidence type="ECO:0000313" key="3">
    <source>
        <dbReference type="Proteomes" id="UP000238392"/>
    </source>
</evidence>
<dbReference type="EMBL" id="PVTQ01000002">
    <property type="protein sequence ID" value="PRY92469.1"/>
    <property type="molecule type" value="Genomic_DNA"/>
</dbReference>
<dbReference type="Proteomes" id="UP000238392">
    <property type="component" value="Unassembled WGS sequence"/>
</dbReference>
<keyword evidence="1" id="KW-0472">Membrane</keyword>
<accession>A0A2T0X0J0</accession>
<keyword evidence="1" id="KW-1133">Transmembrane helix</keyword>
<dbReference type="Pfam" id="PF07330">
    <property type="entry name" value="DUF1467"/>
    <property type="match status" value="1"/>
</dbReference>
<feature type="transmembrane region" description="Helical" evidence="1">
    <location>
        <begin position="53"/>
        <end position="78"/>
    </location>
</feature>
<reference evidence="2 3" key="1">
    <citation type="submission" date="2018-03" db="EMBL/GenBank/DDBJ databases">
        <title>Genomic Encyclopedia of Archaeal and Bacterial Type Strains, Phase II (KMG-II): from individual species to whole genera.</title>
        <authorList>
            <person name="Goeker M."/>
        </authorList>
    </citation>
    <scope>NUCLEOTIDE SEQUENCE [LARGE SCALE GENOMIC DNA]</scope>
    <source>
        <strain evidence="2 3">DSM 100212</strain>
    </source>
</reference>
<dbReference type="InterPro" id="IPR009935">
    <property type="entry name" value="DUF1467"/>
</dbReference>
<dbReference type="RefSeq" id="WP_106262983.1">
    <property type="nucleotide sequence ID" value="NZ_PVTQ01000002.1"/>
</dbReference>
<keyword evidence="1" id="KW-0812">Transmembrane</keyword>
<dbReference type="OrthoDB" id="9804637at2"/>
<sequence>MSITAAFVLYAVIWFMTLFITLPLRLKTQGDVGEVVPGTHAGAPANFKAKRTAWVVTLWATPIWAIMAAVILFSGLSIREMDPWKSFRPQPLQVEQSQ</sequence>
<proteinExistence type="predicted"/>
<comment type="caution">
    <text evidence="2">The sequence shown here is derived from an EMBL/GenBank/DDBJ whole genome shotgun (WGS) entry which is preliminary data.</text>
</comment>
<dbReference type="AlphaFoldDB" id="A0A2T0X0J0"/>
<evidence type="ECO:0000256" key="1">
    <source>
        <dbReference type="SAM" id="Phobius"/>
    </source>
</evidence>
<feature type="transmembrane region" description="Helical" evidence="1">
    <location>
        <begin position="7"/>
        <end position="26"/>
    </location>
</feature>
<organism evidence="2 3">
    <name type="scientific">Donghicola tyrosinivorans</name>
    <dbReference type="NCBI Taxonomy" id="1652492"/>
    <lineage>
        <taxon>Bacteria</taxon>
        <taxon>Pseudomonadati</taxon>
        <taxon>Pseudomonadota</taxon>
        <taxon>Alphaproteobacteria</taxon>
        <taxon>Rhodobacterales</taxon>
        <taxon>Roseobacteraceae</taxon>
        <taxon>Donghicola</taxon>
    </lineage>
</organism>
<protein>
    <submittedName>
        <fullName evidence="2">Putative secreted protein</fullName>
    </submittedName>
</protein>